<evidence type="ECO:0000256" key="3">
    <source>
        <dbReference type="ARBA" id="ARBA00023163"/>
    </source>
</evidence>
<dbReference type="InterPro" id="IPR009057">
    <property type="entry name" value="Homeodomain-like_sf"/>
</dbReference>
<proteinExistence type="predicted"/>
<dbReference type="PANTHER" id="PTHR30055">
    <property type="entry name" value="HTH-TYPE TRANSCRIPTIONAL REGULATOR RUTR"/>
    <property type="match status" value="1"/>
</dbReference>
<dbReference type="PANTHER" id="PTHR30055:SF234">
    <property type="entry name" value="HTH-TYPE TRANSCRIPTIONAL REGULATOR BETI"/>
    <property type="match status" value="1"/>
</dbReference>
<dbReference type="Proteomes" id="UP001183390">
    <property type="component" value="Unassembled WGS sequence"/>
</dbReference>
<name>A0ABU2M781_9ACTN</name>
<protein>
    <submittedName>
        <fullName evidence="6">Helix-turn-helix domain-containing protein</fullName>
    </submittedName>
</protein>
<comment type="caution">
    <text evidence="6">The sequence shown here is derived from an EMBL/GenBank/DDBJ whole genome shotgun (WGS) entry which is preliminary data.</text>
</comment>
<dbReference type="Gene3D" id="1.10.357.10">
    <property type="entry name" value="Tetracycline Repressor, domain 2"/>
    <property type="match status" value="1"/>
</dbReference>
<dbReference type="PROSITE" id="PS50977">
    <property type="entry name" value="HTH_TETR_2"/>
    <property type="match status" value="1"/>
</dbReference>
<evidence type="ECO:0000256" key="4">
    <source>
        <dbReference type="PROSITE-ProRule" id="PRU00335"/>
    </source>
</evidence>
<dbReference type="PRINTS" id="PR00455">
    <property type="entry name" value="HTHTETR"/>
</dbReference>
<keyword evidence="1" id="KW-0805">Transcription regulation</keyword>
<keyword evidence="2 4" id="KW-0238">DNA-binding</keyword>
<keyword evidence="7" id="KW-1185">Reference proteome</keyword>
<dbReference type="Pfam" id="PF00440">
    <property type="entry name" value="TetR_N"/>
    <property type="match status" value="1"/>
</dbReference>
<gene>
    <name evidence="6" type="ORF">RM479_08120</name>
</gene>
<evidence type="ECO:0000256" key="1">
    <source>
        <dbReference type="ARBA" id="ARBA00023015"/>
    </source>
</evidence>
<dbReference type="InterPro" id="IPR001647">
    <property type="entry name" value="HTH_TetR"/>
</dbReference>
<dbReference type="EMBL" id="JAVREP010000004">
    <property type="protein sequence ID" value="MDT0328377.1"/>
    <property type="molecule type" value="Genomic_DNA"/>
</dbReference>
<sequence length="192" mass="20555">MTERRKRIVRLQIARAAVELFAEKGVAGTTGDDIAHAIGISTRTLWRYFPNKEGCVRPLLTSGLEEMAAELRGWPRGESLVDHLDRSGLFGQDGGQVVEPVASLIRMTGEEPALMAVWLDVHRAAEGVFAEILADRRGVGPDDFAVRVRAAALNAALRSAAEEQALRGADGPSMGALLRSALVALEEGFGPA</sequence>
<reference evidence="7" key="1">
    <citation type="submission" date="2023-07" db="EMBL/GenBank/DDBJ databases">
        <title>30 novel species of actinomycetes from the DSMZ collection.</title>
        <authorList>
            <person name="Nouioui I."/>
        </authorList>
    </citation>
    <scope>NUCLEOTIDE SEQUENCE [LARGE SCALE GENOMIC DNA]</scope>
    <source>
        <strain evidence="7">DSM 44743</strain>
    </source>
</reference>
<accession>A0ABU2M781</accession>
<dbReference type="SUPFAM" id="SSF46689">
    <property type="entry name" value="Homeodomain-like"/>
    <property type="match status" value="1"/>
</dbReference>
<dbReference type="InterPro" id="IPR050109">
    <property type="entry name" value="HTH-type_TetR-like_transc_reg"/>
</dbReference>
<feature type="DNA-binding region" description="H-T-H motif" evidence="4">
    <location>
        <begin position="30"/>
        <end position="49"/>
    </location>
</feature>
<dbReference type="InterPro" id="IPR041347">
    <property type="entry name" value="MftR_C"/>
</dbReference>
<evidence type="ECO:0000313" key="7">
    <source>
        <dbReference type="Proteomes" id="UP001183390"/>
    </source>
</evidence>
<evidence type="ECO:0000313" key="6">
    <source>
        <dbReference type="EMBL" id="MDT0328377.1"/>
    </source>
</evidence>
<keyword evidence="3" id="KW-0804">Transcription</keyword>
<evidence type="ECO:0000256" key="2">
    <source>
        <dbReference type="ARBA" id="ARBA00023125"/>
    </source>
</evidence>
<feature type="domain" description="HTH tetR-type" evidence="5">
    <location>
        <begin position="7"/>
        <end position="67"/>
    </location>
</feature>
<organism evidence="6 7">
    <name type="scientific">Nocardiopsis lambiniae</name>
    <dbReference type="NCBI Taxonomy" id="3075539"/>
    <lineage>
        <taxon>Bacteria</taxon>
        <taxon>Bacillati</taxon>
        <taxon>Actinomycetota</taxon>
        <taxon>Actinomycetes</taxon>
        <taxon>Streptosporangiales</taxon>
        <taxon>Nocardiopsidaceae</taxon>
        <taxon>Nocardiopsis</taxon>
    </lineage>
</organism>
<dbReference type="Pfam" id="PF17754">
    <property type="entry name" value="TetR_C_14"/>
    <property type="match status" value="1"/>
</dbReference>
<evidence type="ECO:0000259" key="5">
    <source>
        <dbReference type="PROSITE" id="PS50977"/>
    </source>
</evidence>